<protein>
    <recommendedName>
        <fullName evidence="3">Polyprenyl synthetase</fullName>
    </recommendedName>
</protein>
<dbReference type="RefSeq" id="WP_092662533.1">
    <property type="nucleotide sequence ID" value="NZ_FOCX01000020.1"/>
</dbReference>
<dbReference type="EMBL" id="FOCX01000020">
    <property type="protein sequence ID" value="SEO81686.1"/>
    <property type="molecule type" value="Genomic_DNA"/>
</dbReference>
<sequence length="275" mass="28982">MDRTDALATRRAKIDSRIETALAAADEDGLAVARETVDAFDDRWYGQLVLGAYDATVDRRDTAVVLPAAAAVELLRGYCRLRGELLVQLAERGAHSITRDPTAALLGADYLYTAAYSALGSAEHPDLDEGFATLTSVLESITGAFATVEGAPTDGSDQIHSIEQTAGSLGEGAAVIGTTLAGVSEADEERFRALGRGASTARRIDRALASEHTGTVLPPALDEDTLEAHANTCHAVVDRTLDELERTADVTALRALLASERGDGQPPPSRDRAAE</sequence>
<keyword evidence="2" id="KW-1185">Reference proteome</keyword>
<dbReference type="InterPro" id="IPR008949">
    <property type="entry name" value="Isoprenoid_synthase_dom_sf"/>
</dbReference>
<evidence type="ECO:0008006" key="3">
    <source>
        <dbReference type="Google" id="ProtNLM"/>
    </source>
</evidence>
<evidence type="ECO:0000313" key="2">
    <source>
        <dbReference type="Proteomes" id="UP000198775"/>
    </source>
</evidence>
<reference evidence="2" key="1">
    <citation type="submission" date="2016-10" db="EMBL/GenBank/DDBJ databases">
        <authorList>
            <person name="Varghese N."/>
            <person name="Submissions S."/>
        </authorList>
    </citation>
    <scope>NUCLEOTIDE SEQUENCE [LARGE SCALE GENOMIC DNA]</scope>
    <source>
        <strain evidence="2">IBRC-M 10043</strain>
    </source>
</reference>
<dbReference type="OrthoDB" id="202855at2157"/>
<gene>
    <name evidence="1" type="ORF">SAMN05216388_102024</name>
</gene>
<dbReference type="AlphaFoldDB" id="A0A1H8ST66"/>
<dbReference type="Gene3D" id="1.10.600.10">
    <property type="entry name" value="Farnesyl Diphosphate Synthase"/>
    <property type="match status" value="1"/>
</dbReference>
<accession>A0A1H8ST66</accession>
<dbReference type="Proteomes" id="UP000198775">
    <property type="component" value="Unassembled WGS sequence"/>
</dbReference>
<proteinExistence type="predicted"/>
<name>A0A1H8ST66_9EURY</name>
<organism evidence="1 2">
    <name type="scientific">Halorientalis persicus</name>
    <dbReference type="NCBI Taxonomy" id="1367881"/>
    <lineage>
        <taxon>Archaea</taxon>
        <taxon>Methanobacteriati</taxon>
        <taxon>Methanobacteriota</taxon>
        <taxon>Stenosarchaea group</taxon>
        <taxon>Halobacteria</taxon>
        <taxon>Halobacteriales</taxon>
        <taxon>Haloarculaceae</taxon>
        <taxon>Halorientalis</taxon>
    </lineage>
</organism>
<evidence type="ECO:0000313" key="1">
    <source>
        <dbReference type="EMBL" id="SEO81686.1"/>
    </source>
</evidence>